<evidence type="ECO:0000259" key="3">
    <source>
        <dbReference type="Pfam" id="PF10531"/>
    </source>
</evidence>
<dbReference type="AlphaFoldDB" id="A0A328F9P3"/>
<evidence type="ECO:0000259" key="2">
    <source>
        <dbReference type="Pfam" id="PF02563"/>
    </source>
</evidence>
<sequence>MQIRLVLFIVVFASLAGLFGCSGKAQIPLENIQILPLNAEDGVQPEENKIRKLNVGDVISISYNFACQFQQEAFRLQISDTISVKYTSLPNLNTTQTVTPDGKIFLPYIGSFSIAGKTLEEATQSIKKGYAGILWEPELFLELVEYGKNVQELKNATSSSSAGQTQSIRIRKDGKVALSGIGEIQAEGKTLNKFTADVNGAYKQHFTNVQVSINLKSPASSYYYVLGEVRNPGIYTTNETITALQLLAMAGGTTNDSVPSKAVHLRIKDNVMTAYHANLNFLKNDNGSGINIAEPGDILYVPKSNLSSIAHIMGLVSQTLMFKGISYNIRGWDLEDD</sequence>
<reference evidence="4 7" key="2">
    <citation type="submission" date="2019-02" db="EMBL/GenBank/DDBJ databases">
        <title>Complete genome sequence of Desulfobacter hydrogenophilus AcRS1.</title>
        <authorList>
            <person name="Marietou A."/>
            <person name="Lund M.B."/>
            <person name="Marshall I.P.G."/>
            <person name="Schreiber L."/>
            <person name="Jorgensen B."/>
        </authorList>
    </citation>
    <scope>NUCLEOTIDE SEQUENCE [LARGE SCALE GENOMIC DNA]</scope>
    <source>
        <strain evidence="4 7">AcRS1</strain>
    </source>
</reference>
<evidence type="ECO:0000256" key="1">
    <source>
        <dbReference type="ARBA" id="ARBA00022729"/>
    </source>
</evidence>
<dbReference type="Proteomes" id="UP000293902">
    <property type="component" value="Chromosome"/>
</dbReference>
<name>A0A328F9P3_9BACT</name>
<evidence type="ECO:0000313" key="5">
    <source>
        <dbReference type="EMBL" id="RAM00380.1"/>
    </source>
</evidence>
<keyword evidence="1" id="KW-0732">Signal</keyword>
<proteinExistence type="predicted"/>
<dbReference type="Pfam" id="PF02563">
    <property type="entry name" value="Poly_export"/>
    <property type="match status" value="2"/>
</dbReference>
<dbReference type="EMBL" id="QLNI01000050">
    <property type="protein sequence ID" value="RAM00380.1"/>
    <property type="molecule type" value="Genomic_DNA"/>
</dbReference>
<dbReference type="Proteomes" id="UP000248798">
    <property type="component" value="Unassembled WGS sequence"/>
</dbReference>
<feature type="domain" description="Soluble ligand binding" evidence="3">
    <location>
        <begin position="223"/>
        <end position="263"/>
    </location>
</feature>
<evidence type="ECO:0000313" key="7">
    <source>
        <dbReference type="Proteomes" id="UP000293902"/>
    </source>
</evidence>
<dbReference type="OrthoDB" id="193635at2"/>
<dbReference type="InterPro" id="IPR003715">
    <property type="entry name" value="Poly_export_N"/>
</dbReference>
<evidence type="ECO:0000313" key="6">
    <source>
        <dbReference type="Proteomes" id="UP000248798"/>
    </source>
</evidence>
<gene>
    <name evidence="5" type="ORF">DO021_19305</name>
    <name evidence="4" type="ORF">EYB58_10170</name>
</gene>
<dbReference type="Pfam" id="PF10531">
    <property type="entry name" value="SLBB"/>
    <property type="match status" value="1"/>
</dbReference>
<protein>
    <submittedName>
        <fullName evidence="5">Uncharacterized protein</fullName>
    </submittedName>
</protein>
<dbReference type="PANTHER" id="PTHR33619">
    <property type="entry name" value="POLYSACCHARIDE EXPORT PROTEIN GFCE-RELATED"/>
    <property type="match status" value="1"/>
</dbReference>
<dbReference type="InterPro" id="IPR019554">
    <property type="entry name" value="Soluble_ligand-bd"/>
</dbReference>
<evidence type="ECO:0000313" key="4">
    <source>
        <dbReference type="EMBL" id="QBH13253.1"/>
    </source>
</evidence>
<keyword evidence="7" id="KW-1185">Reference proteome</keyword>
<reference evidence="5 6" key="1">
    <citation type="submission" date="2018-06" db="EMBL/GenBank/DDBJ databases">
        <title>Complete Genome Sequence of Desulfobacter hydrogenophilus (DSM3380).</title>
        <authorList>
            <person name="Marietou A."/>
            <person name="Schreiber L."/>
            <person name="Marshall I."/>
            <person name="Jorgensen B."/>
        </authorList>
    </citation>
    <scope>NUCLEOTIDE SEQUENCE [LARGE SCALE GENOMIC DNA]</scope>
    <source>
        <strain evidence="5 6">DSM 3380</strain>
    </source>
</reference>
<dbReference type="EMBL" id="CP036313">
    <property type="protein sequence ID" value="QBH13253.1"/>
    <property type="molecule type" value="Genomic_DNA"/>
</dbReference>
<dbReference type="RefSeq" id="WP_111959713.1">
    <property type="nucleotide sequence ID" value="NZ_CP036313.1"/>
</dbReference>
<dbReference type="InterPro" id="IPR049712">
    <property type="entry name" value="Poly_export"/>
</dbReference>
<accession>A0A328F9P3</accession>
<organism evidence="5 6">
    <name type="scientific">Desulfobacter hydrogenophilus</name>
    <dbReference type="NCBI Taxonomy" id="2291"/>
    <lineage>
        <taxon>Bacteria</taxon>
        <taxon>Pseudomonadati</taxon>
        <taxon>Thermodesulfobacteriota</taxon>
        <taxon>Desulfobacteria</taxon>
        <taxon>Desulfobacterales</taxon>
        <taxon>Desulfobacteraceae</taxon>
        <taxon>Desulfobacter</taxon>
    </lineage>
</organism>
<feature type="domain" description="Polysaccharide export protein N-terminal" evidence="2">
    <location>
        <begin position="71"/>
        <end position="140"/>
    </location>
</feature>
<feature type="domain" description="Polysaccharide export protein N-terminal" evidence="2">
    <location>
        <begin position="157"/>
        <end position="215"/>
    </location>
</feature>
<dbReference type="PROSITE" id="PS51257">
    <property type="entry name" value="PROKAR_LIPOPROTEIN"/>
    <property type="match status" value="1"/>
</dbReference>
<dbReference type="Gene3D" id="3.30.1950.10">
    <property type="entry name" value="wza like domain"/>
    <property type="match status" value="1"/>
</dbReference>
<dbReference type="PANTHER" id="PTHR33619:SF3">
    <property type="entry name" value="POLYSACCHARIDE EXPORT PROTEIN GFCE-RELATED"/>
    <property type="match status" value="1"/>
</dbReference>
<dbReference type="GO" id="GO:0015159">
    <property type="term" value="F:polysaccharide transmembrane transporter activity"/>
    <property type="evidence" value="ECO:0007669"/>
    <property type="project" value="InterPro"/>
</dbReference>
<dbReference type="Gene3D" id="3.10.560.10">
    <property type="entry name" value="Outer membrane lipoprotein wza domain like"/>
    <property type="match status" value="1"/>
</dbReference>